<evidence type="ECO:0000256" key="2">
    <source>
        <dbReference type="ARBA" id="ARBA00038115"/>
    </source>
</evidence>
<comment type="similarity">
    <text evidence="2">Belongs to the AB hydrolase superfamily. FUS2 hydrolase family.</text>
</comment>
<proteinExistence type="inferred from homology"/>
<evidence type="ECO:0000259" key="3">
    <source>
        <dbReference type="Pfam" id="PF00561"/>
    </source>
</evidence>
<name>A0A6A6CMR0_ZASCE</name>
<dbReference type="GeneID" id="54559437"/>
<dbReference type="GO" id="GO:0016788">
    <property type="term" value="F:hydrolase activity, acting on ester bonds"/>
    <property type="evidence" value="ECO:0007669"/>
    <property type="project" value="UniProtKB-ARBA"/>
</dbReference>
<dbReference type="Gene3D" id="1.10.10.800">
    <property type="match status" value="1"/>
</dbReference>
<dbReference type="EMBL" id="ML993592">
    <property type="protein sequence ID" value="KAF2167913.1"/>
    <property type="molecule type" value="Genomic_DNA"/>
</dbReference>
<dbReference type="InterPro" id="IPR029058">
    <property type="entry name" value="AB_hydrolase_fold"/>
</dbReference>
<protein>
    <recommendedName>
        <fullName evidence="3">AB hydrolase-1 domain-containing protein</fullName>
    </recommendedName>
</protein>
<dbReference type="AlphaFoldDB" id="A0A6A6CMR0"/>
<accession>A0A6A6CMR0</accession>
<dbReference type="InterPro" id="IPR050261">
    <property type="entry name" value="FrsA_esterase"/>
</dbReference>
<dbReference type="InterPro" id="IPR000073">
    <property type="entry name" value="AB_hydrolase_1"/>
</dbReference>
<dbReference type="SUPFAM" id="SSF53474">
    <property type="entry name" value="alpha/beta-Hydrolases"/>
    <property type="match status" value="1"/>
</dbReference>
<reference evidence="4" key="1">
    <citation type="journal article" date="2020" name="Stud. Mycol.">
        <title>101 Dothideomycetes genomes: a test case for predicting lifestyles and emergence of pathogens.</title>
        <authorList>
            <person name="Haridas S."/>
            <person name="Albert R."/>
            <person name="Binder M."/>
            <person name="Bloem J."/>
            <person name="Labutti K."/>
            <person name="Salamov A."/>
            <person name="Andreopoulos B."/>
            <person name="Baker S."/>
            <person name="Barry K."/>
            <person name="Bills G."/>
            <person name="Bluhm B."/>
            <person name="Cannon C."/>
            <person name="Castanera R."/>
            <person name="Culley D."/>
            <person name="Daum C."/>
            <person name="Ezra D."/>
            <person name="Gonzalez J."/>
            <person name="Henrissat B."/>
            <person name="Kuo A."/>
            <person name="Liang C."/>
            <person name="Lipzen A."/>
            <person name="Lutzoni F."/>
            <person name="Magnuson J."/>
            <person name="Mondo S."/>
            <person name="Nolan M."/>
            <person name="Ohm R."/>
            <person name="Pangilinan J."/>
            <person name="Park H.-J."/>
            <person name="Ramirez L."/>
            <person name="Alfaro M."/>
            <person name="Sun H."/>
            <person name="Tritt A."/>
            <person name="Yoshinaga Y."/>
            <person name="Zwiers L.-H."/>
            <person name="Turgeon B."/>
            <person name="Goodwin S."/>
            <person name="Spatafora J."/>
            <person name="Crous P."/>
            <person name="Grigoriev I."/>
        </authorList>
    </citation>
    <scope>NUCLEOTIDE SEQUENCE</scope>
    <source>
        <strain evidence="4">ATCC 36951</strain>
    </source>
</reference>
<feature type="domain" description="AB hydrolase-1" evidence="3">
    <location>
        <begin position="37"/>
        <end position="289"/>
    </location>
</feature>
<evidence type="ECO:0000313" key="4">
    <source>
        <dbReference type="EMBL" id="KAF2167913.1"/>
    </source>
</evidence>
<keyword evidence="1" id="KW-0378">Hydrolase</keyword>
<dbReference type="PANTHER" id="PTHR22946:SF9">
    <property type="entry name" value="POLYKETIDE TRANSFERASE AF380"/>
    <property type="match status" value="1"/>
</dbReference>
<evidence type="ECO:0000313" key="5">
    <source>
        <dbReference type="Proteomes" id="UP000799537"/>
    </source>
</evidence>
<evidence type="ECO:0000256" key="1">
    <source>
        <dbReference type="ARBA" id="ARBA00022801"/>
    </source>
</evidence>
<keyword evidence="5" id="KW-1185">Reference proteome</keyword>
<organism evidence="4 5">
    <name type="scientific">Zasmidium cellare ATCC 36951</name>
    <dbReference type="NCBI Taxonomy" id="1080233"/>
    <lineage>
        <taxon>Eukaryota</taxon>
        <taxon>Fungi</taxon>
        <taxon>Dikarya</taxon>
        <taxon>Ascomycota</taxon>
        <taxon>Pezizomycotina</taxon>
        <taxon>Dothideomycetes</taxon>
        <taxon>Dothideomycetidae</taxon>
        <taxon>Mycosphaerellales</taxon>
        <taxon>Mycosphaerellaceae</taxon>
        <taxon>Zasmidium</taxon>
    </lineage>
</organism>
<dbReference type="OrthoDB" id="2498029at2759"/>
<dbReference type="Pfam" id="PF00561">
    <property type="entry name" value="Abhydrolase_1"/>
    <property type="match status" value="1"/>
</dbReference>
<gene>
    <name evidence="4" type="ORF">M409DRAFT_22059</name>
</gene>
<sequence length="308" mass="33559">MPSKPIEFKTIDRTTLRGHLYTPSSSHNATGKPLPCLVMAHGWSCVQEMELPSIAEHLTSTLPLAVLTYDHRNFGASDSRAGDPRREIVPAEQVNDLNDAVTFVGGLEGIDAERVGVWGYSYAGGHAICAGAADPRVRVVVATAPVVSGWGQAQRVIPPGSREAVWGAFAADRKARVDGAEPARIPVVSEDPAAPCTMPSRSAHAWFSKWEGKSSWVNDLTVRTSWMGAYMEPAGVIQYISPRSLLMLVAETDCEAPVELAIDAFEKAKQPKQLEILPRCGHFDIFDGPVFERLLKVTVEFLQERLLS</sequence>
<dbReference type="PANTHER" id="PTHR22946">
    <property type="entry name" value="DIENELACTONE HYDROLASE DOMAIN-CONTAINING PROTEIN-RELATED"/>
    <property type="match status" value="1"/>
</dbReference>
<dbReference type="Proteomes" id="UP000799537">
    <property type="component" value="Unassembled WGS sequence"/>
</dbReference>
<dbReference type="Gene3D" id="3.40.50.1820">
    <property type="entry name" value="alpha/beta hydrolase"/>
    <property type="match status" value="1"/>
</dbReference>
<dbReference type="RefSeq" id="XP_033668802.1">
    <property type="nucleotide sequence ID" value="XM_033806165.1"/>
</dbReference>